<evidence type="ECO:0000256" key="1">
    <source>
        <dbReference type="PROSITE-ProRule" id="PRU00023"/>
    </source>
</evidence>
<dbReference type="eggNOG" id="KOG1840">
    <property type="taxonomic scope" value="Eukaryota"/>
</dbReference>
<evidence type="ECO:0000313" key="3">
    <source>
        <dbReference type="EnsemblMetazoa" id="CPIJ004113-PA"/>
    </source>
</evidence>
<name>B0WAP7_CULQU</name>
<gene>
    <name evidence="3" type="primary">6035640</name>
    <name evidence="2" type="ORF">CpipJ_CPIJ004113</name>
</gene>
<proteinExistence type="predicted"/>
<dbReference type="EMBL" id="DS231874">
    <property type="protein sequence ID" value="EDS41688.1"/>
    <property type="molecule type" value="Genomic_DNA"/>
</dbReference>
<dbReference type="HOGENOM" id="CLU_503683_0_0_1"/>
<dbReference type="VEuPathDB" id="VectorBase:CQUJHB009732"/>
<dbReference type="VEuPathDB" id="VectorBase:CQUJHB012142"/>
<keyword evidence="1" id="KW-0040">ANK repeat</keyword>
<reference evidence="3" key="2">
    <citation type="submission" date="2021-02" db="UniProtKB">
        <authorList>
            <consortium name="EnsemblMetazoa"/>
        </authorList>
    </citation>
    <scope>IDENTIFICATION</scope>
    <source>
        <strain evidence="3">JHB</strain>
    </source>
</reference>
<dbReference type="AlphaFoldDB" id="B0WAP7"/>
<dbReference type="OrthoDB" id="2134805at2759"/>
<dbReference type="PROSITE" id="PS50088">
    <property type="entry name" value="ANK_REPEAT"/>
    <property type="match status" value="1"/>
</dbReference>
<keyword evidence="4" id="KW-1185">Reference proteome</keyword>
<evidence type="ECO:0000313" key="4">
    <source>
        <dbReference type="Proteomes" id="UP000002320"/>
    </source>
</evidence>
<dbReference type="InterPro" id="IPR002110">
    <property type="entry name" value="Ankyrin_rpt"/>
</dbReference>
<dbReference type="KEGG" id="cqu:CpipJ_CPIJ004113"/>
<feature type="repeat" description="ANK" evidence="1">
    <location>
        <begin position="48"/>
        <end position="80"/>
    </location>
</feature>
<reference evidence="2" key="1">
    <citation type="submission" date="2007-03" db="EMBL/GenBank/DDBJ databases">
        <title>Annotation of Culex pipiens quinquefasciatus.</title>
        <authorList>
            <consortium name="The Broad Institute Genome Sequencing Platform"/>
            <person name="Atkinson P.W."/>
            <person name="Hemingway J."/>
            <person name="Christensen B.M."/>
            <person name="Higgs S."/>
            <person name="Kodira C."/>
            <person name="Hannick L."/>
            <person name="Megy K."/>
            <person name="O'Leary S."/>
            <person name="Pearson M."/>
            <person name="Haas B.J."/>
            <person name="Mauceli E."/>
            <person name="Wortman J.R."/>
            <person name="Lee N.H."/>
            <person name="Guigo R."/>
            <person name="Stanke M."/>
            <person name="Alvarado L."/>
            <person name="Amedeo P."/>
            <person name="Antoine C.H."/>
            <person name="Arensburger P."/>
            <person name="Bidwell S.L."/>
            <person name="Crawford M."/>
            <person name="Camaro F."/>
            <person name="Devon K."/>
            <person name="Engels R."/>
            <person name="Hammond M."/>
            <person name="Howarth C."/>
            <person name="Koehrsen M."/>
            <person name="Lawson D."/>
            <person name="Montgomery P."/>
            <person name="Nene V."/>
            <person name="Nusbaum C."/>
            <person name="Puiu D."/>
            <person name="Romero-Severson J."/>
            <person name="Severson D.W."/>
            <person name="Shumway M."/>
            <person name="Sisk P."/>
            <person name="Stolte C."/>
            <person name="Zeng Q."/>
            <person name="Eisenstadt E."/>
            <person name="Fraser-Liggett C."/>
            <person name="Strausberg R."/>
            <person name="Galagan J."/>
            <person name="Birren B."/>
            <person name="Collins F.H."/>
        </authorList>
    </citation>
    <scope>NUCLEOTIDE SEQUENCE [LARGE SCALE GENOMIC DNA]</scope>
    <source>
        <strain evidence="2">JHB</strain>
    </source>
</reference>
<dbReference type="Pfam" id="PF12796">
    <property type="entry name" value="Ank_2"/>
    <property type="match status" value="1"/>
</dbReference>
<dbReference type="VEuPathDB" id="VectorBase:CPIJ004113"/>
<dbReference type="SUPFAM" id="SSF48403">
    <property type="entry name" value="Ankyrin repeat"/>
    <property type="match status" value="1"/>
</dbReference>
<dbReference type="STRING" id="7176.B0WAP7"/>
<evidence type="ECO:0000313" key="2">
    <source>
        <dbReference type="EMBL" id="EDS41688.1"/>
    </source>
</evidence>
<sequence length="541" mass="63206">MSGEMYDPARIAHYFQLVVAVQNKQLSQVKQLLSIALADINFINLYDRNRTLLHDAVASGDPAIVTLLLSHEPDTEVADLNGRKPFELSSELNPADKKAVDAVFRKHFRTTKRGGRLKPEEVDRSGDLCFTKRPGTAAVGQYYETKLLTMVLFRALIDDRIVSFCLGNNLDEAGAFDDVVLRYRVRTGEPDRLVCLQAKHRDDKKRVEFKDLIDEKVTKGDLHMLKYFLRLLLSQEQHEALVENFFSVLRLYTEQATEQELDEVIRNDLKGHYREDVFLKAHESVQSWWKRSGQVPFQTEECKFFERAAKEIELEKWSSNCVDRIKGFGVNTADSEQFLWKFWKYKLQLSDANEHRCRLFRAKLFELFRNDYDINRFIDQVTFNQQLPKEMNLVKLYDRFVEITFKEVLEEEKNKIDLTIPDNRRKINIWMGECLEKHKKAGIYATFNESERTGLFTRKEVEAIDNHLREVEGAVEKTGIVYIVVGKVPVFIHRTYGEYFAALFLWDRYKTLPGGEFEAFVNHYLSGILIRGMFEKVQLFA</sequence>
<dbReference type="InParanoid" id="B0WAP7"/>
<protein>
    <submittedName>
        <fullName evidence="2 3">Uncharacterized protein</fullName>
    </submittedName>
</protein>
<dbReference type="Proteomes" id="UP000002320">
    <property type="component" value="Unassembled WGS sequence"/>
</dbReference>
<dbReference type="EnsemblMetazoa" id="CPIJ004113-RA">
    <property type="protein sequence ID" value="CPIJ004113-PA"/>
    <property type="gene ID" value="CPIJ004113"/>
</dbReference>
<dbReference type="Gene3D" id="1.25.40.20">
    <property type="entry name" value="Ankyrin repeat-containing domain"/>
    <property type="match status" value="1"/>
</dbReference>
<accession>B0WAP7</accession>
<dbReference type="InterPro" id="IPR036770">
    <property type="entry name" value="Ankyrin_rpt-contain_sf"/>
</dbReference>
<organism>
    <name type="scientific">Culex quinquefasciatus</name>
    <name type="common">Southern house mosquito</name>
    <name type="synonym">Culex pungens</name>
    <dbReference type="NCBI Taxonomy" id="7176"/>
    <lineage>
        <taxon>Eukaryota</taxon>
        <taxon>Metazoa</taxon>
        <taxon>Ecdysozoa</taxon>
        <taxon>Arthropoda</taxon>
        <taxon>Hexapoda</taxon>
        <taxon>Insecta</taxon>
        <taxon>Pterygota</taxon>
        <taxon>Neoptera</taxon>
        <taxon>Endopterygota</taxon>
        <taxon>Diptera</taxon>
        <taxon>Nematocera</taxon>
        <taxon>Culicoidea</taxon>
        <taxon>Culicidae</taxon>
        <taxon>Culicinae</taxon>
        <taxon>Culicini</taxon>
        <taxon>Culex</taxon>
        <taxon>Culex</taxon>
    </lineage>
</organism>